<evidence type="ECO:0000313" key="2">
    <source>
        <dbReference type="EMBL" id="CAG8797182.1"/>
    </source>
</evidence>
<name>A0A9N9JUU6_9GLOM</name>
<dbReference type="AlphaFoldDB" id="A0A9N9JUU6"/>
<keyword evidence="3" id="KW-1185">Reference proteome</keyword>
<gene>
    <name evidence="2" type="ORF">DERYTH_LOCUS22628</name>
</gene>
<dbReference type="PANTHER" id="PTHR45728:SF3">
    <property type="entry name" value="ACETYL-COA CARBOXYLASE"/>
    <property type="match status" value="1"/>
</dbReference>
<dbReference type="GO" id="GO:0006633">
    <property type="term" value="P:fatty acid biosynthetic process"/>
    <property type="evidence" value="ECO:0007669"/>
    <property type="project" value="TreeGrafter"/>
</dbReference>
<dbReference type="GO" id="GO:0005739">
    <property type="term" value="C:mitochondrion"/>
    <property type="evidence" value="ECO:0007669"/>
    <property type="project" value="TreeGrafter"/>
</dbReference>
<dbReference type="Pfam" id="PF01039">
    <property type="entry name" value="Carboxyl_trans"/>
    <property type="match status" value="1"/>
</dbReference>
<dbReference type="InterPro" id="IPR034733">
    <property type="entry name" value="AcCoA_carboxyl_beta"/>
</dbReference>
<dbReference type="InterPro" id="IPR049076">
    <property type="entry name" value="ACCA"/>
</dbReference>
<dbReference type="InterPro" id="IPR011763">
    <property type="entry name" value="COA_CT_C"/>
</dbReference>
<dbReference type="Gene3D" id="3.90.226.10">
    <property type="entry name" value="2-enoyl-CoA Hydratase, Chain A, domain 1"/>
    <property type="match status" value="1"/>
</dbReference>
<feature type="domain" description="CoA carboxyltransferase C-terminal" evidence="1">
    <location>
        <begin position="1"/>
        <end position="150"/>
    </location>
</feature>
<dbReference type="Proteomes" id="UP000789405">
    <property type="component" value="Unassembled WGS sequence"/>
</dbReference>
<evidence type="ECO:0000259" key="1">
    <source>
        <dbReference type="PROSITE" id="PS50989"/>
    </source>
</evidence>
<dbReference type="EMBL" id="CAJVPY010031927">
    <property type="protein sequence ID" value="CAG8797182.1"/>
    <property type="molecule type" value="Genomic_DNA"/>
</dbReference>
<dbReference type="OrthoDB" id="14612at2759"/>
<accession>A0A9N9JUU6</accession>
<evidence type="ECO:0000313" key="3">
    <source>
        <dbReference type="Proteomes" id="UP000789405"/>
    </source>
</evidence>
<comment type="caution">
    <text evidence="2">The sequence shown here is derived from an EMBL/GenBank/DDBJ whole genome shotgun (WGS) entry which is preliminary data.</text>
</comment>
<feature type="non-terminal residue" evidence="2">
    <location>
        <position position="252"/>
    </location>
</feature>
<dbReference type="InterPro" id="IPR029045">
    <property type="entry name" value="ClpP/crotonase-like_dom_sf"/>
</dbReference>
<organism evidence="2 3">
    <name type="scientific">Dentiscutata erythropus</name>
    <dbReference type="NCBI Taxonomy" id="1348616"/>
    <lineage>
        <taxon>Eukaryota</taxon>
        <taxon>Fungi</taxon>
        <taxon>Fungi incertae sedis</taxon>
        <taxon>Mucoromycota</taxon>
        <taxon>Glomeromycotina</taxon>
        <taxon>Glomeromycetes</taxon>
        <taxon>Diversisporales</taxon>
        <taxon>Gigasporaceae</taxon>
        <taxon>Dentiscutata</taxon>
    </lineage>
</organism>
<proteinExistence type="predicted"/>
<reference evidence="2" key="1">
    <citation type="submission" date="2021-06" db="EMBL/GenBank/DDBJ databases">
        <authorList>
            <person name="Kallberg Y."/>
            <person name="Tangrot J."/>
            <person name="Rosling A."/>
        </authorList>
    </citation>
    <scope>NUCLEOTIDE SEQUENCE</scope>
    <source>
        <strain evidence="2">MA453B</strain>
    </source>
</reference>
<dbReference type="PROSITE" id="PS50989">
    <property type="entry name" value="COA_CT_CTER"/>
    <property type="match status" value="1"/>
</dbReference>
<sequence>VLKYGSYIVDALTNYKQPVFVYIIPNGELRGGAWVVIDPSINENMMEMYADKKSRAGVLEPEGVVEIKYRKPQILETMERLDETYPREQELLPVYSQIALQFAELHDTPGRMKAKNTIRKVLEWKQARRYFYWRVRLRLHEEYIFRKIHEANSNLTRSQMKSYLVEWFRNDMKIEYDWEESDIEVVKWFDKILSEDMNDKNNDNSEFTETFPSIKSRIEKIRDEAITKNVIHLGKRNQKAVFEGISELFKDL</sequence>
<dbReference type="GO" id="GO:0003989">
    <property type="term" value="F:acetyl-CoA carboxylase activity"/>
    <property type="evidence" value="ECO:0007669"/>
    <property type="project" value="InterPro"/>
</dbReference>
<feature type="non-terminal residue" evidence="2">
    <location>
        <position position="1"/>
    </location>
</feature>
<dbReference type="PANTHER" id="PTHR45728">
    <property type="entry name" value="ACETYL-COA CARBOXYLASE, ISOFORM A"/>
    <property type="match status" value="1"/>
</dbReference>
<protein>
    <submittedName>
        <fullName evidence="2">1210_t:CDS:1</fullName>
    </submittedName>
</protein>
<dbReference type="SUPFAM" id="SSF52096">
    <property type="entry name" value="ClpP/crotonase"/>
    <property type="match status" value="1"/>
</dbReference>